<dbReference type="PANTHER" id="PTHR44051:SF19">
    <property type="entry name" value="DISULFIDE-BOND OXIDOREDUCTASE YFCG"/>
    <property type="match status" value="1"/>
</dbReference>
<accession>A0A160TWU8</accession>
<proteinExistence type="predicted"/>
<dbReference type="PANTHER" id="PTHR44051">
    <property type="entry name" value="GLUTATHIONE S-TRANSFERASE-RELATED"/>
    <property type="match status" value="1"/>
</dbReference>
<dbReference type="EMBL" id="CZRL01000136">
    <property type="protein sequence ID" value="CUS55358.1"/>
    <property type="molecule type" value="Genomic_DNA"/>
</dbReference>
<feature type="domain" description="GST N-terminal" evidence="1">
    <location>
        <begin position="1"/>
        <end position="87"/>
    </location>
</feature>
<feature type="domain" description="GST C-terminal" evidence="2">
    <location>
        <begin position="90"/>
        <end position="229"/>
    </location>
</feature>
<dbReference type="SFLD" id="SFLDG00358">
    <property type="entry name" value="Main_(cytGST)"/>
    <property type="match status" value="1"/>
</dbReference>
<dbReference type="Pfam" id="PF00043">
    <property type="entry name" value="GST_C"/>
    <property type="match status" value="1"/>
</dbReference>
<name>A0A160TWU8_9ZZZZ</name>
<dbReference type="EC" id="2.5.1.18" evidence="3"/>
<dbReference type="SFLD" id="SFLDS00019">
    <property type="entry name" value="Glutathione_Transferase_(cytos"/>
    <property type="match status" value="1"/>
</dbReference>
<dbReference type="AlphaFoldDB" id="A0A160TWU8"/>
<dbReference type="InterPro" id="IPR004046">
    <property type="entry name" value="GST_C"/>
</dbReference>
<organism evidence="3">
    <name type="scientific">hydrothermal vent metagenome</name>
    <dbReference type="NCBI Taxonomy" id="652676"/>
    <lineage>
        <taxon>unclassified sequences</taxon>
        <taxon>metagenomes</taxon>
        <taxon>ecological metagenomes</taxon>
    </lineage>
</organism>
<dbReference type="Pfam" id="PF02798">
    <property type="entry name" value="GST_N"/>
    <property type="match status" value="1"/>
</dbReference>
<dbReference type="SUPFAM" id="SSF47616">
    <property type="entry name" value="GST C-terminal domain-like"/>
    <property type="match status" value="1"/>
</dbReference>
<evidence type="ECO:0000313" key="3">
    <source>
        <dbReference type="EMBL" id="CUS55358.1"/>
    </source>
</evidence>
<reference evidence="3" key="1">
    <citation type="submission" date="2015-10" db="EMBL/GenBank/DDBJ databases">
        <authorList>
            <person name="Gilbert D.G."/>
        </authorList>
    </citation>
    <scope>NUCLEOTIDE SEQUENCE</scope>
</reference>
<evidence type="ECO:0000259" key="1">
    <source>
        <dbReference type="PROSITE" id="PS50404"/>
    </source>
</evidence>
<dbReference type="Gene3D" id="1.20.1050.10">
    <property type="match status" value="1"/>
</dbReference>
<dbReference type="InterPro" id="IPR036249">
    <property type="entry name" value="Thioredoxin-like_sf"/>
</dbReference>
<sequence length="245" mass="27711">MIDCYYWPTPNGKKVTILLEELGIDYQVVPCNIGTGDQFSDEFLEISPNNRMPAMVDHAPVGGGDPIAIFESGAMMMYIAEKEGRFFPQDPTAKVEVTQWVMWQMANQGPKLGECGHFRRLGDREGDQSYAVRRFTDEANRLYGVMNNCLYDRRYLVGDEYTIADMICYPWCAGIANQGQDIDEFVYFRRWYEALSERPAVKRGMAVGADLSVDASTLPEAESQRRAKIMYNQRARPAPDGGLLA</sequence>
<dbReference type="PROSITE" id="PS50405">
    <property type="entry name" value="GST_CTER"/>
    <property type="match status" value="1"/>
</dbReference>
<dbReference type="InterPro" id="IPR036282">
    <property type="entry name" value="Glutathione-S-Trfase_C_sf"/>
</dbReference>
<dbReference type="InterPro" id="IPR010987">
    <property type="entry name" value="Glutathione-S-Trfase_C-like"/>
</dbReference>
<protein>
    <submittedName>
        <fullName evidence="3">Glutathione S-transferase</fullName>
        <ecNumber evidence="3">2.5.1.18</ecNumber>
    </submittedName>
</protein>
<dbReference type="InterPro" id="IPR040079">
    <property type="entry name" value="Glutathione_S-Trfase"/>
</dbReference>
<dbReference type="Gene3D" id="3.40.30.10">
    <property type="entry name" value="Glutaredoxin"/>
    <property type="match status" value="1"/>
</dbReference>
<dbReference type="GO" id="GO:0004364">
    <property type="term" value="F:glutathione transferase activity"/>
    <property type="evidence" value="ECO:0007669"/>
    <property type="project" value="UniProtKB-EC"/>
</dbReference>
<keyword evidence="3" id="KW-0808">Transferase</keyword>
<dbReference type="SFLD" id="SFLDG01151">
    <property type="entry name" value="Main.2:_Nu-like"/>
    <property type="match status" value="1"/>
</dbReference>
<evidence type="ECO:0000259" key="2">
    <source>
        <dbReference type="PROSITE" id="PS50405"/>
    </source>
</evidence>
<dbReference type="PROSITE" id="PS50404">
    <property type="entry name" value="GST_NTER"/>
    <property type="match status" value="1"/>
</dbReference>
<dbReference type="CDD" id="cd03048">
    <property type="entry name" value="GST_N_Ure2p_like"/>
    <property type="match status" value="1"/>
</dbReference>
<gene>
    <name evidence="3" type="ORF">MGWOODY_XGa2820</name>
</gene>
<dbReference type="InterPro" id="IPR004045">
    <property type="entry name" value="Glutathione_S-Trfase_N"/>
</dbReference>
<dbReference type="SUPFAM" id="SSF52833">
    <property type="entry name" value="Thioredoxin-like"/>
    <property type="match status" value="1"/>
</dbReference>